<name>A0A316AD91_9ACTN</name>
<reference evidence="10 11" key="1">
    <citation type="submission" date="2018-03" db="EMBL/GenBank/DDBJ databases">
        <title>Genomic Encyclopedia of Archaeal and Bacterial Type Strains, Phase II (KMG-II): from individual species to whole genera.</title>
        <authorList>
            <person name="Goeker M."/>
        </authorList>
    </citation>
    <scope>NUCLEOTIDE SEQUENCE [LARGE SCALE GENOMIC DNA]</scope>
    <source>
        <strain evidence="10 11">DSM 44889</strain>
    </source>
</reference>
<sequence length="531" mass="53377">MRVLLPLVVLLPVLGAALTLVLGSHPVAQRWVSVVVLSGVTATAAALLVSAASDGPQSVVLGAWPAGVGISLVVDRLSGLMLLTSSIVTLSVMLYSVGQGSTGDGERTPVSIYHPTFLTLSAGVSIAFLAGDLFNLYVGFEVLLVSSYVLLTLGGTAARVRAGMTYVVVSIVSSLLFLTGIGVVYAATGTVSMADLPGRLSGLPLAVAVGLQLVLLLAFGLKAAAFPLSGWLPDSYPTASAPVAAVFAGLLTKVGVYAIFRTQTVLFGGVSTPEVTTALVVVAVATMLVGILGAIAQNDLKRLLSFTLVSHIGYMLFGVALGSTAALGAAVFYAVHHILVQTALFLVVGLVERAAGTTSLRRLGGLGGAAPGIALLFLLPALNLAGIPPFSGFVGKLALLRAGADDGSTSAWVLIVAGVITSLLTLYAISRAWAATFWSGRATRQDPEVSPEAAAAHAHRVPPAMVAAAAGVVVVVTSLTLVAGPLLALADGAAADTLDVPGYTSTVGGLDIATADGGAENGSAENGAKTP</sequence>
<feature type="transmembrane region" description="Helical" evidence="8">
    <location>
        <begin position="200"/>
        <end position="221"/>
    </location>
</feature>
<feature type="transmembrane region" description="Helical" evidence="8">
    <location>
        <begin position="410"/>
        <end position="429"/>
    </location>
</feature>
<dbReference type="AlphaFoldDB" id="A0A316AD91"/>
<keyword evidence="5 8" id="KW-1133">Transmembrane helix</keyword>
<evidence type="ECO:0000256" key="3">
    <source>
        <dbReference type="ARBA" id="ARBA00022475"/>
    </source>
</evidence>
<feature type="transmembrane region" description="Helical" evidence="8">
    <location>
        <begin position="241"/>
        <end position="260"/>
    </location>
</feature>
<evidence type="ECO:0000256" key="5">
    <source>
        <dbReference type="ARBA" id="ARBA00022989"/>
    </source>
</evidence>
<gene>
    <name evidence="10" type="ORF">BXY45_10288</name>
</gene>
<keyword evidence="3" id="KW-1003">Cell membrane</keyword>
<protein>
    <submittedName>
        <fullName evidence="10">Multisubunit sodium/proton antiporter MrpD subunit</fullName>
    </submittedName>
</protein>
<feature type="transmembrane region" description="Helical" evidence="8">
    <location>
        <begin position="80"/>
        <end position="98"/>
    </location>
</feature>
<dbReference type="Pfam" id="PF00361">
    <property type="entry name" value="Proton_antipo_M"/>
    <property type="match status" value="1"/>
</dbReference>
<dbReference type="InterPro" id="IPR050586">
    <property type="entry name" value="CPA3_Na-H_Antiporter_D"/>
</dbReference>
<organism evidence="10 11">
    <name type="scientific">Quadrisphaera granulorum</name>
    <dbReference type="NCBI Taxonomy" id="317664"/>
    <lineage>
        <taxon>Bacteria</taxon>
        <taxon>Bacillati</taxon>
        <taxon>Actinomycetota</taxon>
        <taxon>Actinomycetes</taxon>
        <taxon>Kineosporiales</taxon>
        <taxon>Kineosporiaceae</taxon>
        <taxon>Quadrisphaera</taxon>
    </lineage>
</organism>
<feature type="transmembrane region" description="Helical" evidence="8">
    <location>
        <begin position="136"/>
        <end position="154"/>
    </location>
</feature>
<comment type="caution">
    <text evidence="10">The sequence shown here is derived from an EMBL/GenBank/DDBJ whole genome shotgun (WGS) entry which is preliminary data.</text>
</comment>
<comment type="subcellular location">
    <subcellularLocation>
        <location evidence="1">Cell membrane</location>
        <topology evidence="1">Multi-pass membrane protein</topology>
    </subcellularLocation>
    <subcellularLocation>
        <location evidence="7">Membrane</location>
        <topology evidence="7">Multi-pass membrane protein</topology>
    </subcellularLocation>
</comment>
<feature type="transmembrane region" description="Helical" evidence="8">
    <location>
        <begin position="330"/>
        <end position="351"/>
    </location>
</feature>
<dbReference type="InterPro" id="IPR003918">
    <property type="entry name" value="NADH_UbQ_OxRdtase"/>
</dbReference>
<dbReference type="GO" id="GO:0005886">
    <property type="term" value="C:plasma membrane"/>
    <property type="evidence" value="ECO:0007669"/>
    <property type="project" value="UniProtKB-SubCell"/>
</dbReference>
<evidence type="ECO:0000256" key="7">
    <source>
        <dbReference type="RuleBase" id="RU000320"/>
    </source>
</evidence>
<dbReference type="EMBL" id="QGDQ01000002">
    <property type="protein sequence ID" value="PWJ55725.1"/>
    <property type="molecule type" value="Genomic_DNA"/>
</dbReference>
<dbReference type="NCBIfam" id="NF009308">
    <property type="entry name" value="PRK12665.1"/>
    <property type="match status" value="1"/>
</dbReference>
<feature type="transmembrane region" description="Helical" evidence="8">
    <location>
        <begin position="166"/>
        <end position="188"/>
    </location>
</feature>
<feature type="domain" description="NADH:quinone oxidoreductase/Mrp antiporter transmembrane" evidence="9">
    <location>
        <begin position="130"/>
        <end position="425"/>
    </location>
</feature>
<evidence type="ECO:0000313" key="10">
    <source>
        <dbReference type="EMBL" id="PWJ55725.1"/>
    </source>
</evidence>
<proteinExistence type="inferred from homology"/>
<keyword evidence="11" id="KW-1185">Reference proteome</keyword>
<feature type="transmembrane region" description="Helical" evidence="8">
    <location>
        <begin position="363"/>
        <end position="390"/>
    </location>
</feature>
<comment type="similarity">
    <text evidence="2">Belongs to the CPA3 antiporters (TC 2.A.63) subunit D family.</text>
</comment>
<dbReference type="InterPro" id="IPR001750">
    <property type="entry name" value="ND/Mrp_TM"/>
</dbReference>
<dbReference type="OrthoDB" id="9768329at2"/>
<evidence type="ECO:0000256" key="8">
    <source>
        <dbReference type="SAM" id="Phobius"/>
    </source>
</evidence>
<keyword evidence="4 7" id="KW-0812">Transmembrane</keyword>
<evidence type="ECO:0000256" key="2">
    <source>
        <dbReference type="ARBA" id="ARBA00005346"/>
    </source>
</evidence>
<dbReference type="PRINTS" id="PR01437">
    <property type="entry name" value="NUOXDRDTASE4"/>
</dbReference>
<evidence type="ECO:0000313" key="11">
    <source>
        <dbReference type="Proteomes" id="UP000245469"/>
    </source>
</evidence>
<dbReference type="PANTHER" id="PTHR42703">
    <property type="entry name" value="NADH DEHYDROGENASE"/>
    <property type="match status" value="1"/>
</dbReference>
<dbReference type="PANTHER" id="PTHR42703:SF1">
    <property type="entry name" value="NA(+)_H(+) ANTIPORTER SUBUNIT D1"/>
    <property type="match status" value="1"/>
</dbReference>
<accession>A0A316AD91</accession>
<feature type="transmembrane region" description="Helical" evidence="8">
    <location>
        <begin position="466"/>
        <end position="490"/>
    </location>
</feature>
<dbReference type="GO" id="GO:0042773">
    <property type="term" value="P:ATP synthesis coupled electron transport"/>
    <property type="evidence" value="ECO:0007669"/>
    <property type="project" value="InterPro"/>
</dbReference>
<evidence type="ECO:0000256" key="6">
    <source>
        <dbReference type="ARBA" id="ARBA00023136"/>
    </source>
</evidence>
<evidence type="ECO:0000256" key="4">
    <source>
        <dbReference type="ARBA" id="ARBA00022692"/>
    </source>
</evidence>
<keyword evidence="6 8" id="KW-0472">Membrane</keyword>
<dbReference type="Proteomes" id="UP000245469">
    <property type="component" value="Unassembled WGS sequence"/>
</dbReference>
<feature type="transmembrane region" description="Helical" evidence="8">
    <location>
        <begin position="110"/>
        <end position="130"/>
    </location>
</feature>
<evidence type="ECO:0000256" key="1">
    <source>
        <dbReference type="ARBA" id="ARBA00004651"/>
    </source>
</evidence>
<dbReference type="RefSeq" id="WP_109772799.1">
    <property type="nucleotide sequence ID" value="NZ_QGDQ01000002.1"/>
</dbReference>
<dbReference type="GO" id="GO:0008137">
    <property type="term" value="F:NADH dehydrogenase (ubiquinone) activity"/>
    <property type="evidence" value="ECO:0007669"/>
    <property type="project" value="InterPro"/>
</dbReference>
<feature type="transmembrane region" description="Helical" evidence="8">
    <location>
        <begin position="275"/>
        <end position="296"/>
    </location>
</feature>
<feature type="transmembrane region" description="Helical" evidence="8">
    <location>
        <begin position="31"/>
        <end position="51"/>
    </location>
</feature>
<feature type="transmembrane region" description="Helical" evidence="8">
    <location>
        <begin position="303"/>
        <end position="324"/>
    </location>
</feature>
<evidence type="ECO:0000259" key="9">
    <source>
        <dbReference type="Pfam" id="PF00361"/>
    </source>
</evidence>